<dbReference type="GO" id="GO:0070206">
    <property type="term" value="P:protein trimerization"/>
    <property type="evidence" value="ECO:0007669"/>
    <property type="project" value="InterPro"/>
</dbReference>
<reference evidence="4 5" key="1">
    <citation type="submission" date="2016-11" db="EMBL/GenBank/DDBJ databases">
        <authorList>
            <person name="Jaros S."/>
            <person name="Januszkiewicz K."/>
            <person name="Wedrychowicz H."/>
        </authorList>
    </citation>
    <scope>NUCLEOTIDE SEQUENCE [LARGE SCALE GENOMIC DNA]</scope>
    <source>
        <strain evidence="4 5">DSM 21637</strain>
    </source>
</reference>
<feature type="compositionally biased region" description="Low complexity" evidence="2">
    <location>
        <begin position="54"/>
        <end position="85"/>
    </location>
</feature>
<dbReference type="Gene3D" id="1.25.40.10">
    <property type="entry name" value="Tetratricopeptide repeat domain"/>
    <property type="match status" value="1"/>
</dbReference>
<organism evidence="4 5">
    <name type="scientific">Marinospirillum alkaliphilum DSM 21637</name>
    <dbReference type="NCBI Taxonomy" id="1122209"/>
    <lineage>
        <taxon>Bacteria</taxon>
        <taxon>Pseudomonadati</taxon>
        <taxon>Pseudomonadota</taxon>
        <taxon>Gammaproteobacteria</taxon>
        <taxon>Oceanospirillales</taxon>
        <taxon>Oceanospirillaceae</taxon>
        <taxon>Marinospirillum</taxon>
    </lineage>
</organism>
<dbReference type="Gene3D" id="1.20.5.110">
    <property type="match status" value="1"/>
</dbReference>
<keyword evidence="1" id="KW-0802">TPR repeat</keyword>
<dbReference type="InterPro" id="IPR011990">
    <property type="entry name" value="TPR-like_helical_dom_sf"/>
</dbReference>
<dbReference type="Pfam" id="PF13174">
    <property type="entry name" value="TPR_6"/>
    <property type="match status" value="1"/>
</dbReference>
<dbReference type="AlphaFoldDB" id="A0A1K1XIV4"/>
<accession>A0A1K1XIV4</accession>
<protein>
    <submittedName>
        <fullName evidence="4">Tol-pal system protein YbgF</fullName>
    </submittedName>
</protein>
<dbReference type="InterPro" id="IPR019734">
    <property type="entry name" value="TPR_rpt"/>
</dbReference>
<dbReference type="STRING" id="1122209.SAMN02745752_01858"/>
<dbReference type="InterPro" id="IPR014162">
    <property type="entry name" value="CpoB_C"/>
</dbReference>
<evidence type="ECO:0000256" key="1">
    <source>
        <dbReference type="PROSITE-ProRule" id="PRU00339"/>
    </source>
</evidence>
<dbReference type="SUPFAM" id="SSF48452">
    <property type="entry name" value="TPR-like"/>
    <property type="match status" value="1"/>
</dbReference>
<evidence type="ECO:0000256" key="2">
    <source>
        <dbReference type="SAM" id="MobiDB-lite"/>
    </source>
</evidence>
<dbReference type="PROSITE" id="PS50005">
    <property type="entry name" value="TPR"/>
    <property type="match status" value="2"/>
</dbReference>
<feature type="repeat" description="TPR" evidence="1">
    <location>
        <begin position="169"/>
        <end position="202"/>
    </location>
</feature>
<dbReference type="NCBIfam" id="TIGR02795">
    <property type="entry name" value="tol_pal_ybgF"/>
    <property type="match status" value="1"/>
</dbReference>
<feature type="compositionally biased region" description="Basic and acidic residues" evidence="2">
    <location>
        <begin position="18"/>
        <end position="47"/>
    </location>
</feature>
<feature type="region of interest" description="Disordered" evidence="2">
    <location>
        <begin position="18"/>
        <end position="93"/>
    </location>
</feature>
<feature type="repeat" description="TPR" evidence="1">
    <location>
        <begin position="132"/>
        <end position="165"/>
    </location>
</feature>
<dbReference type="Proteomes" id="UP000182350">
    <property type="component" value="Unassembled WGS sequence"/>
</dbReference>
<dbReference type="EMBL" id="FPJW01000006">
    <property type="protein sequence ID" value="SFX49486.1"/>
    <property type="molecule type" value="Genomic_DNA"/>
</dbReference>
<gene>
    <name evidence="4" type="ORF">SAMN02745752_01858</name>
</gene>
<sequence>MQMEQLQQELATLRNRVEQQERALSRMQEEQRNRYVDLDERAQEHSRRLNQLEQARPAAQPATPRTPAQPATTNNPAPASQPPAAVLGQGDAGSDRDAYARAYELVPARRFDEAVTAFQNFIRQHPESRLVGNAYYWIGEIYMAQNRTQDAEKMFDAVVRRYPDSFKIADSKYKLGLIYARYGDERKARETMEAIVRDHPREPAADLARAYLQR</sequence>
<keyword evidence="5" id="KW-1185">Reference proteome</keyword>
<evidence type="ECO:0000313" key="4">
    <source>
        <dbReference type="EMBL" id="SFX49486.1"/>
    </source>
</evidence>
<evidence type="ECO:0000313" key="5">
    <source>
        <dbReference type="Proteomes" id="UP000182350"/>
    </source>
</evidence>
<dbReference type="RefSeq" id="WP_143142805.1">
    <property type="nucleotide sequence ID" value="NZ_FPJW01000006.1"/>
</dbReference>
<evidence type="ECO:0000259" key="3">
    <source>
        <dbReference type="Pfam" id="PF16331"/>
    </source>
</evidence>
<dbReference type="Pfam" id="PF13432">
    <property type="entry name" value="TPR_16"/>
    <property type="match status" value="1"/>
</dbReference>
<name>A0A1K1XIV4_9GAMM</name>
<feature type="domain" description="YbgF trimerisation" evidence="3">
    <location>
        <begin position="2"/>
        <end position="47"/>
    </location>
</feature>
<proteinExistence type="predicted"/>
<dbReference type="InterPro" id="IPR032519">
    <property type="entry name" value="YbgF_tri"/>
</dbReference>
<dbReference type="Pfam" id="PF16331">
    <property type="entry name" value="TolA_bind_tri"/>
    <property type="match status" value="1"/>
</dbReference>
<dbReference type="OrthoDB" id="9768142at2"/>